<proteinExistence type="predicted"/>
<reference evidence="2" key="1">
    <citation type="submission" date="2021-01" db="EMBL/GenBank/DDBJ databases">
        <authorList>
            <person name="Corre E."/>
            <person name="Pelletier E."/>
            <person name="Niang G."/>
            <person name="Scheremetjew M."/>
            <person name="Finn R."/>
            <person name="Kale V."/>
            <person name="Holt S."/>
            <person name="Cochrane G."/>
            <person name="Meng A."/>
            <person name="Brown T."/>
            <person name="Cohen L."/>
        </authorList>
    </citation>
    <scope>NUCLEOTIDE SEQUENCE</scope>
    <source>
        <strain evidence="2">CCMP1594</strain>
    </source>
</reference>
<sequence>MISGPTTASMWLPSPKSASEDPTHVHAITVREGARQWTILAPTNAHVGGVDMETPGPTRPMSCGWEACFLMARLVPVYRRLPVACVCIVRARSTPGEGIAAAAL</sequence>
<accession>A0A7S4G2Y7</accession>
<organism evidence="2">
    <name type="scientific">Eutreptiella gymnastica</name>
    <dbReference type="NCBI Taxonomy" id="73025"/>
    <lineage>
        <taxon>Eukaryota</taxon>
        <taxon>Discoba</taxon>
        <taxon>Euglenozoa</taxon>
        <taxon>Euglenida</taxon>
        <taxon>Spirocuta</taxon>
        <taxon>Euglenophyceae</taxon>
        <taxon>Eutreptiales</taxon>
        <taxon>Eutreptiaceae</taxon>
        <taxon>Eutreptiella</taxon>
    </lineage>
</organism>
<name>A0A7S4G2Y7_9EUGL</name>
<gene>
    <name evidence="2" type="ORF">EGYM00163_LOCUS34748</name>
</gene>
<protein>
    <submittedName>
        <fullName evidence="2">Uncharacterized protein</fullName>
    </submittedName>
</protein>
<evidence type="ECO:0000313" key="2">
    <source>
        <dbReference type="EMBL" id="CAE0823546.1"/>
    </source>
</evidence>
<evidence type="ECO:0000256" key="1">
    <source>
        <dbReference type="SAM" id="MobiDB-lite"/>
    </source>
</evidence>
<feature type="region of interest" description="Disordered" evidence="1">
    <location>
        <begin position="1"/>
        <end position="23"/>
    </location>
</feature>
<dbReference type="AlphaFoldDB" id="A0A7S4G2Y7"/>
<dbReference type="EMBL" id="HBJA01100776">
    <property type="protein sequence ID" value="CAE0823546.1"/>
    <property type="molecule type" value="Transcribed_RNA"/>
</dbReference>